<protein>
    <recommendedName>
        <fullName evidence="3">DNA phosphorothioation-associated methyltransferase</fullName>
    </recommendedName>
</protein>
<dbReference type="SUPFAM" id="SSF55166">
    <property type="entry name" value="Hedgehog/DD-peptidase"/>
    <property type="match status" value="1"/>
</dbReference>
<evidence type="ECO:0008006" key="3">
    <source>
        <dbReference type="Google" id="ProtNLM"/>
    </source>
</evidence>
<proteinExistence type="predicted"/>
<dbReference type="AlphaFoldDB" id="A0A6J5CKH6"/>
<dbReference type="Proteomes" id="UP000494255">
    <property type="component" value="Unassembled WGS sequence"/>
</dbReference>
<dbReference type="RefSeq" id="WP_175053854.1">
    <property type="nucleotide sequence ID" value="NZ_CADIKC010000011.1"/>
</dbReference>
<dbReference type="NCBIfam" id="TIGR04096">
    <property type="entry name" value="dnd_rel_methyl"/>
    <property type="match status" value="1"/>
</dbReference>
<sequence>MSLTTIRENFLTHLGAEIGKVVASDAYFHVSLLARLPDTLRRSIDEGISLTSLTAGSDFNVIRIGLSMANMSLLDYPRFFDEAFPVLKRSWSVDLDQKKCRFRSYESSINPPILHRKELLIARDHPRWEVFRQLTDVAEQIGLFDDPARIGFRQNFEALIKQRGYRLSDHELVPIANHEPEDSQGASSSGLIERHRTALSRYSLSAPIQMLSRFGFLDGTRSLFDYGCGRGDDIRGLKGLGVDAAGWDPHYANEQPITSASIVNLGFVINVIENLAERELAIKTSYSLSNEILVVSAMLSNQDPVRGVPYGDGVLTSRNTFQKYYSQAELKAFIDRVTGNDAIAVGPGVFFVFKDKDQEQRFRFARVKSKRRTVPPRSLARPVARSPAENPIVKRKTNRLELLYERHRESLDELWRLCLTLGRDPVRNELQELQQEVGAFGSIAAAIRFLKETKDDATLLLEQAASSRADDLRVYFALLQFDKRSPYSRLEPQLQADVKAFFGSYPGALFAGKELLFSLADVAQISSACAQAAEQGLGWLEDGVSLQLHTGLVERLPPILRAYIGCGTVLYGDVTSADLLKIHISSGKLTMMKFDDFFGSPLPRMIQRVKINLRKQELTIFDYGDAYLEPYLYRKSRFLNEESPFFAEQVLFESMLDELGVFNFDGYGPNAETFNKKIDEMRLVLDGYRLIRSKSIPSLDQKCGRYLTFRELIECGETQAALDIENMPLEPESFNAIFDLASHVIDPVIEYFGMVKLTFGFCSPALASKINGRIAPKLDQHAAHERTRRGGHICDRLGAACDFLVEDEDMADVVEWIIGNVRFDRLYFYGSERPIHISYSPTPARQVIDMIETSGGRLVPKRRRIGI</sequence>
<organism evidence="1 2">
    <name type="scientific">Paraburkholderia sediminicola</name>
    <dbReference type="NCBI Taxonomy" id="458836"/>
    <lineage>
        <taxon>Bacteria</taxon>
        <taxon>Pseudomonadati</taxon>
        <taxon>Pseudomonadota</taxon>
        <taxon>Betaproteobacteria</taxon>
        <taxon>Burkholderiales</taxon>
        <taxon>Burkholderiaceae</taxon>
        <taxon>Paraburkholderia</taxon>
    </lineage>
</organism>
<dbReference type="GeneID" id="97044814"/>
<reference evidence="1 2" key="1">
    <citation type="submission" date="2020-04" db="EMBL/GenBank/DDBJ databases">
        <authorList>
            <person name="De Canck E."/>
        </authorList>
    </citation>
    <scope>NUCLEOTIDE SEQUENCE [LARGE SCALE GENOMIC DNA]</scope>
    <source>
        <strain evidence="1 2">LMG 24238</strain>
    </source>
</reference>
<evidence type="ECO:0000313" key="1">
    <source>
        <dbReference type="EMBL" id="CAB3736491.1"/>
    </source>
</evidence>
<keyword evidence="2" id="KW-1185">Reference proteome</keyword>
<dbReference type="InterPro" id="IPR009045">
    <property type="entry name" value="Zn_M74/Hedgehog-like"/>
</dbReference>
<accession>A0A6J5CKH6</accession>
<dbReference type="EMBL" id="CADIKC010000011">
    <property type="protein sequence ID" value="CAB3736491.1"/>
    <property type="molecule type" value="Genomic_DNA"/>
</dbReference>
<gene>
    <name evidence="1" type="ORF">LMG24238_06235</name>
</gene>
<dbReference type="InterPro" id="IPR024019">
    <property type="entry name" value="CHP04096"/>
</dbReference>
<name>A0A6J5CKH6_9BURK</name>
<evidence type="ECO:0000313" key="2">
    <source>
        <dbReference type="Proteomes" id="UP000494255"/>
    </source>
</evidence>